<proteinExistence type="predicted"/>
<name>A0A4V3IFA4_9MICO</name>
<gene>
    <name evidence="2" type="ORF">E3O19_04550</name>
</gene>
<dbReference type="InterPro" id="IPR046768">
    <property type="entry name" value="ExoX-like_C"/>
</dbReference>
<evidence type="ECO:0000259" key="1">
    <source>
        <dbReference type="Pfam" id="PF20600"/>
    </source>
</evidence>
<dbReference type="EMBL" id="SOFP01000021">
    <property type="protein sequence ID" value="TFC18506.1"/>
    <property type="molecule type" value="Genomic_DNA"/>
</dbReference>
<dbReference type="RefSeq" id="WP_134565639.1">
    <property type="nucleotide sequence ID" value="NZ_SOFP01000021.1"/>
</dbReference>
<dbReference type="Proteomes" id="UP000298412">
    <property type="component" value="Unassembled WGS sequence"/>
</dbReference>
<sequence length="160" mass="17278">MSEIVRVEDPPMIRFGKHSGKSAAEVMTTDPAYVQWALAQPWFQEKNPTLVQFFVNGSVAGLGGSGIEPAETPEHNALQAKFTQDAYCLAAVAMFSAGQKIRTADAQKAGEELAGPALAHRVRSDHPKITDRHLELNAWDVTLGACVSNASSKLMRRDSG</sequence>
<evidence type="ECO:0000313" key="3">
    <source>
        <dbReference type="Proteomes" id="UP000298412"/>
    </source>
</evidence>
<dbReference type="OrthoDB" id="7822240at2"/>
<dbReference type="AlphaFoldDB" id="A0A4V3IFA4"/>
<dbReference type="Pfam" id="PF20600">
    <property type="entry name" value="ExoX-like_C"/>
    <property type="match status" value="1"/>
</dbReference>
<accession>A0A4V3IFA4</accession>
<reference evidence="2 3" key="1">
    <citation type="submission" date="2019-03" db="EMBL/GenBank/DDBJ databases">
        <title>Genomics of glacier-inhabiting Cryobacterium strains.</title>
        <authorList>
            <person name="Liu Q."/>
            <person name="Xin Y.-H."/>
        </authorList>
    </citation>
    <scope>NUCLEOTIDE SEQUENCE [LARGE SCALE GENOMIC DNA]</scope>
    <source>
        <strain evidence="2 3">MDT1-3</strain>
    </source>
</reference>
<protein>
    <recommendedName>
        <fullName evidence="1">Exodeoxyribonuclease X-like C-terminal domain-containing protein</fullName>
    </recommendedName>
</protein>
<evidence type="ECO:0000313" key="2">
    <source>
        <dbReference type="EMBL" id="TFC18506.1"/>
    </source>
</evidence>
<organism evidence="2 3">
    <name type="scientific">Cryobacterium algoritolerans</name>
    <dbReference type="NCBI Taxonomy" id="1259184"/>
    <lineage>
        <taxon>Bacteria</taxon>
        <taxon>Bacillati</taxon>
        <taxon>Actinomycetota</taxon>
        <taxon>Actinomycetes</taxon>
        <taxon>Micrococcales</taxon>
        <taxon>Microbacteriaceae</taxon>
        <taxon>Cryobacterium</taxon>
    </lineage>
</organism>
<keyword evidence="3" id="KW-1185">Reference proteome</keyword>
<comment type="caution">
    <text evidence="2">The sequence shown here is derived from an EMBL/GenBank/DDBJ whole genome shotgun (WGS) entry which is preliminary data.</text>
</comment>
<feature type="domain" description="Exodeoxyribonuclease X-like C-terminal" evidence="1">
    <location>
        <begin position="15"/>
        <end position="39"/>
    </location>
</feature>